<gene>
    <name evidence="2" type="ORF">AABB29_08150</name>
</gene>
<evidence type="ECO:0000259" key="1">
    <source>
        <dbReference type="Pfam" id="PF08818"/>
    </source>
</evidence>
<evidence type="ECO:0000313" key="3">
    <source>
        <dbReference type="Proteomes" id="UP001440612"/>
    </source>
</evidence>
<dbReference type="InterPro" id="IPR014922">
    <property type="entry name" value="YdhG-like"/>
</dbReference>
<name>A0ABZ2V7M6_9RHOB</name>
<sequence>MKTPEVDRWLDAYDNPMKPVVAAMRDLILSADERVGECIKWQAPTFVYQGNIASFFPKARKHASLMFHKGAQIAGDFPNLIGDGKEARSFKVHDLDDLGAKRDELQQIIRAWCDQKDGEQPI</sequence>
<dbReference type="Proteomes" id="UP001440612">
    <property type="component" value="Chromosome"/>
</dbReference>
<organism evidence="2 3">
    <name type="scientific">Yoonia phaeophyticola</name>
    <dbReference type="NCBI Taxonomy" id="3137369"/>
    <lineage>
        <taxon>Bacteria</taxon>
        <taxon>Pseudomonadati</taxon>
        <taxon>Pseudomonadota</taxon>
        <taxon>Alphaproteobacteria</taxon>
        <taxon>Rhodobacterales</taxon>
        <taxon>Paracoccaceae</taxon>
        <taxon>Yoonia</taxon>
    </lineage>
</organism>
<feature type="domain" description="YdhG-like" evidence="1">
    <location>
        <begin position="19"/>
        <end position="112"/>
    </location>
</feature>
<dbReference type="Pfam" id="PF08818">
    <property type="entry name" value="DUF1801"/>
    <property type="match status" value="1"/>
</dbReference>
<proteinExistence type="predicted"/>
<evidence type="ECO:0000313" key="2">
    <source>
        <dbReference type="EMBL" id="WZC50574.1"/>
    </source>
</evidence>
<accession>A0ABZ2V7M6</accession>
<dbReference type="RefSeq" id="WP_341368676.1">
    <property type="nucleotide sequence ID" value="NZ_CP150951.2"/>
</dbReference>
<keyword evidence="3" id="KW-1185">Reference proteome</keyword>
<dbReference type="SUPFAM" id="SSF159888">
    <property type="entry name" value="YdhG-like"/>
    <property type="match status" value="1"/>
</dbReference>
<reference evidence="3" key="1">
    <citation type="submission" date="2024-04" db="EMBL/GenBank/DDBJ databases">
        <title>Phylogenomic analyses of a clade within the roseobacter group suggest taxonomic reassignments of species of the genera Aestuariivita, Citreicella, Loktanella, Nautella, Pelagibaca, Ruegeria, Thalassobius, Thiobacimonas and Tropicibacter, and the proposal o.</title>
        <authorList>
            <person name="Jeon C.O."/>
        </authorList>
    </citation>
    <scope>NUCLEOTIDE SEQUENCE [LARGE SCALE GENOMIC DNA]</scope>
    <source>
        <strain evidence="3">BS5-3</strain>
    </source>
</reference>
<protein>
    <submittedName>
        <fullName evidence="2">DUF1801 domain-containing protein</fullName>
    </submittedName>
</protein>
<dbReference type="Gene3D" id="3.90.1150.200">
    <property type="match status" value="1"/>
</dbReference>
<dbReference type="EMBL" id="CP150951">
    <property type="protein sequence ID" value="WZC50574.1"/>
    <property type="molecule type" value="Genomic_DNA"/>
</dbReference>